<sequence length="61" mass="6809">MDEITISIIDQLADGVPFYDLLSGYDSESLIQELAQRLRDANDEIESLGYEVMELQDPGSS</sequence>
<dbReference type="EMBL" id="MK105855">
    <property type="protein sequence ID" value="AZF88668.1"/>
    <property type="molecule type" value="Genomic_DNA"/>
</dbReference>
<name>A0A3G8F3E6_9CAUD</name>
<keyword evidence="2" id="KW-1185">Reference proteome</keyword>
<protein>
    <submittedName>
        <fullName evidence="1">Uncharacterized protein</fullName>
    </submittedName>
</protein>
<accession>A0A3G8F3E6</accession>
<proteinExistence type="predicted"/>
<evidence type="ECO:0000313" key="2">
    <source>
        <dbReference type="Proteomes" id="UP000279721"/>
    </source>
</evidence>
<evidence type="ECO:0000313" key="1">
    <source>
        <dbReference type="EMBL" id="AZF88668.1"/>
    </source>
</evidence>
<dbReference type="KEGG" id="vg:55008213"/>
<dbReference type="Proteomes" id="UP000279721">
    <property type="component" value="Segment"/>
</dbReference>
<organism evidence="1 2">
    <name type="scientific">Escherichia phage Skarpretter</name>
    <dbReference type="NCBI Taxonomy" id="2488654"/>
    <lineage>
        <taxon>Viruses</taxon>
        <taxon>Duplodnaviria</taxon>
        <taxon>Heunggongvirae</taxon>
        <taxon>Uroviricota</taxon>
        <taxon>Caudoviricetes</taxon>
        <taxon>Skarprettervirus</taxon>
        <taxon>Skarprettervirus skarpretter</taxon>
    </lineage>
</organism>
<dbReference type="GeneID" id="55008213"/>
<dbReference type="RefSeq" id="YP_009816901.1">
    <property type="nucleotide sequence ID" value="NC_048112.1"/>
</dbReference>
<reference evidence="2" key="1">
    <citation type="submission" date="2018-10" db="EMBL/GenBank/DDBJ databases">
        <authorList>
            <person name="Olsen N.S."/>
            <person name="Kot W."/>
            <person name="Hansen L.H."/>
        </authorList>
    </citation>
    <scope>NUCLEOTIDE SEQUENCE [LARGE SCALE GENOMIC DNA]</scope>
</reference>